<feature type="domain" description="Nucleoside phosphorylase" evidence="6">
    <location>
        <begin position="16"/>
        <end position="248"/>
    </location>
</feature>
<keyword evidence="7" id="KW-0326">Glycosidase</keyword>
<dbReference type="Gene3D" id="3.40.50.1580">
    <property type="entry name" value="Nucleoside phosphorylase domain"/>
    <property type="match status" value="1"/>
</dbReference>
<reference evidence="7 8" key="1">
    <citation type="submission" date="2018-11" db="EMBL/GenBank/DDBJ databases">
        <title>Genomes From Bacteria Associated with the Canine Oral Cavity: a Test Case for Automated Genome-Based Taxonomic Assignment.</title>
        <authorList>
            <person name="Coil D.A."/>
            <person name="Jospin G."/>
            <person name="Darling A.E."/>
            <person name="Wallis C."/>
            <person name="Davis I.J."/>
            <person name="Harris S."/>
            <person name="Eisen J.A."/>
            <person name="Holcombe L.J."/>
            <person name="O'Flynn C."/>
        </authorList>
    </citation>
    <scope>NUCLEOTIDE SEQUENCE [LARGE SCALE GENOMIC DNA]</scope>
    <source>
        <strain evidence="7 8">OH770</strain>
    </source>
</reference>
<keyword evidence="4 7" id="KW-0378">Hydrolase</keyword>
<organism evidence="7 8">
    <name type="scientific">Schaalia canis</name>
    <dbReference type="NCBI Taxonomy" id="100469"/>
    <lineage>
        <taxon>Bacteria</taxon>
        <taxon>Bacillati</taxon>
        <taxon>Actinomycetota</taxon>
        <taxon>Actinomycetes</taxon>
        <taxon>Actinomycetales</taxon>
        <taxon>Actinomycetaceae</taxon>
        <taxon>Schaalia</taxon>
    </lineage>
</organism>
<proteinExistence type="predicted"/>
<evidence type="ECO:0000256" key="2">
    <source>
        <dbReference type="ARBA" id="ARBA00011974"/>
    </source>
</evidence>
<dbReference type="GO" id="GO:0019509">
    <property type="term" value="P:L-methionine salvage from methylthioadenosine"/>
    <property type="evidence" value="ECO:0007669"/>
    <property type="project" value="UniProtKB-UniPathway"/>
</dbReference>
<sequence length="250" mass="26302">MLTLPALPERTAVDAVIQCAMDMEAAPFMEALIPVDGASEVQILRVGDEDLHQQTFALGTLAGKSVLVVTSGIGLVNAANATSRALSLVDPELFIAAGTIGGLHVDINVGEITGGTTAIYNDADVTVFGYEMGQIPRMPVDYRTHPTTVAKLDHLREVSPHPVMVGRIVSGDSFASEQVVPGIRSRFPDAIGTDMETVASAQVCYGMGVDWVCLRAVSDLCGAGSDEAFHMNGEDAARHSYDAVVAFLGI</sequence>
<name>A0A3P1SDT8_9ACTO</name>
<dbReference type="InterPro" id="IPR000845">
    <property type="entry name" value="Nucleoside_phosphorylase_d"/>
</dbReference>
<dbReference type="GO" id="GO:0009164">
    <property type="term" value="P:nucleoside catabolic process"/>
    <property type="evidence" value="ECO:0007669"/>
    <property type="project" value="InterPro"/>
</dbReference>
<dbReference type="EMBL" id="RQZF01000015">
    <property type="protein sequence ID" value="RRC94482.1"/>
    <property type="molecule type" value="Genomic_DNA"/>
</dbReference>
<accession>A0A3P1SDT8</accession>
<dbReference type="Pfam" id="PF01048">
    <property type="entry name" value="PNP_UDP_1"/>
    <property type="match status" value="1"/>
</dbReference>
<evidence type="ECO:0000256" key="5">
    <source>
        <dbReference type="ARBA" id="ARBA00023167"/>
    </source>
</evidence>
<dbReference type="GO" id="GO:0019284">
    <property type="term" value="P:L-methionine salvage from S-adenosylmethionine"/>
    <property type="evidence" value="ECO:0007669"/>
    <property type="project" value="TreeGrafter"/>
</dbReference>
<protein>
    <recommendedName>
        <fullName evidence="2">adenosylhomocysteine nucleosidase</fullName>
        <ecNumber evidence="2">3.2.2.9</ecNumber>
    </recommendedName>
</protein>
<dbReference type="RefSeq" id="WP_124872363.1">
    <property type="nucleotide sequence ID" value="NZ_RQZF01000015.1"/>
</dbReference>
<evidence type="ECO:0000256" key="4">
    <source>
        <dbReference type="ARBA" id="ARBA00022801"/>
    </source>
</evidence>
<gene>
    <name evidence="7" type="primary">mtnN</name>
    <name evidence="7" type="ORF">EII11_10080</name>
</gene>
<dbReference type="GO" id="GO:0008782">
    <property type="term" value="F:adenosylhomocysteine nucleosidase activity"/>
    <property type="evidence" value="ECO:0007669"/>
    <property type="project" value="UniProtKB-EC"/>
</dbReference>
<dbReference type="NCBIfam" id="TIGR01704">
    <property type="entry name" value="MTA_SAH-Nsdase"/>
    <property type="match status" value="1"/>
</dbReference>
<dbReference type="InterPro" id="IPR010049">
    <property type="entry name" value="MTA_SAH_Nsdase"/>
</dbReference>
<dbReference type="AlphaFoldDB" id="A0A3P1SDT8"/>
<evidence type="ECO:0000256" key="1">
    <source>
        <dbReference type="ARBA" id="ARBA00004945"/>
    </source>
</evidence>
<dbReference type="Proteomes" id="UP000280444">
    <property type="component" value="Unassembled WGS sequence"/>
</dbReference>
<evidence type="ECO:0000259" key="6">
    <source>
        <dbReference type="Pfam" id="PF01048"/>
    </source>
</evidence>
<evidence type="ECO:0000256" key="3">
    <source>
        <dbReference type="ARBA" id="ARBA00022605"/>
    </source>
</evidence>
<dbReference type="CDD" id="cd09008">
    <property type="entry name" value="MTAN"/>
    <property type="match status" value="1"/>
</dbReference>
<dbReference type="OrthoDB" id="3734512at2"/>
<dbReference type="SUPFAM" id="SSF53167">
    <property type="entry name" value="Purine and uridine phosphorylases"/>
    <property type="match status" value="1"/>
</dbReference>
<evidence type="ECO:0000313" key="8">
    <source>
        <dbReference type="Proteomes" id="UP000280444"/>
    </source>
</evidence>
<evidence type="ECO:0000313" key="7">
    <source>
        <dbReference type="EMBL" id="RRC94482.1"/>
    </source>
</evidence>
<dbReference type="EC" id="3.2.2.9" evidence="2"/>
<dbReference type="PANTHER" id="PTHR46832">
    <property type="entry name" value="5'-METHYLTHIOADENOSINE/S-ADENOSYLHOMOCYSTEINE NUCLEOSIDASE"/>
    <property type="match status" value="1"/>
</dbReference>
<comment type="caution">
    <text evidence="7">The sequence shown here is derived from an EMBL/GenBank/DDBJ whole genome shotgun (WGS) entry which is preliminary data.</text>
</comment>
<dbReference type="UniPathway" id="UPA00904">
    <property type="reaction ID" value="UER00871"/>
</dbReference>
<comment type="pathway">
    <text evidence="1">Amino-acid biosynthesis; L-methionine biosynthesis via salvage pathway; S-methyl-5-thio-alpha-D-ribose 1-phosphate from S-methyl-5'-thioadenosine (hydrolase route): step 1/2.</text>
</comment>
<dbReference type="GO" id="GO:0005829">
    <property type="term" value="C:cytosol"/>
    <property type="evidence" value="ECO:0007669"/>
    <property type="project" value="TreeGrafter"/>
</dbReference>
<dbReference type="PANTHER" id="PTHR46832:SF1">
    <property type="entry name" value="5'-METHYLTHIOADENOSINE_S-ADENOSYLHOMOCYSTEINE NUCLEOSIDASE"/>
    <property type="match status" value="1"/>
</dbReference>
<keyword evidence="5" id="KW-0486">Methionine biosynthesis</keyword>
<keyword evidence="8" id="KW-1185">Reference proteome</keyword>
<dbReference type="GO" id="GO:0008930">
    <property type="term" value="F:methylthioadenosine nucleosidase activity"/>
    <property type="evidence" value="ECO:0007669"/>
    <property type="project" value="InterPro"/>
</dbReference>
<keyword evidence="3" id="KW-0028">Amino-acid biosynthesis</keyword>
<dbReference type="InterPro" id="IPR035994">
    <property type="entry name" value="Nucleoside_phosphorylase_sf"/>
</dbReference>